<protein>
    <recommendedName>
        <fullName evidence="1">C5orf34-like C-terminal domain-containing protein</fullName>
    </recommendedName>
</protein>
<dbReference type="Proteomes" id="UP000007350">
    <property type="component" value="Unassembled WGS sequence"/>
</dbReference>
<accession>K2NCC3</accession>
<evidence type="ECO:0000313" key="3">
    <source>
        <dbReference type="Proteomes" id="UP000007350"/>
    </source>
</evidence>
<dbReference type="AlphaFoldDB" id="K2NCC3"/>
<dbReference type="EMBL" id="AHKC01020202">
    <property type="protein sequence ID" value="EKF26672.1"/>
    <property type="molecule type" value="Genomic_DNA"/>
</dbReference>
<gene>
    <name evidence="2" type="ORF">MOQ_009627</name>
</gene>
<feature type="domain" description="C5orf34-like C-terminal" evidence="1">
    <location>
        <begin position="620"/>
        <end position="702"/>
    </location>
</feature>
<sequence>MSWQGPMLRSPHFTYDAVPSRSRLTSTAVSVYNEVSIADRVVRACAWTDNSADFVFGDGTVLSFCDEMQTFVAFPRVTPALLKSQAALGSSGHSKSSNEGDMYDAESKTQGDYFFTPLTLSKYETKVREALHIYNFYSPRPRIITGLTATPCEVWRQNSPIDSLVIAADRRLFERHGSRATLWCALRRISLTLHGGRATFSVRWPAPAVERNMARSIFVRPVDEHGAFTGSLESVRSFHFVWVEQTFPVMDPPEAWAEMLETALQLDADVPAGSVEEGKKEGEEDEASCRGGNDAEECCLVYRTTPCTAQDRQPCRFSKMVREHVDSLIATSQMQSAACNRLIRDPRERVVWRYDADPTGRVPHAVYWGLFTRNSSTATAQSLAIGKCGMDGTRGGGWVPHPAIGTVLAMVREDESLVVAEPQSQSYVIHHWRRDGTYHQYHQSPDGELGLPPVIPLHCRRGTGNEVGEESIEMVWGEDGQNKNNSHDESSLSMMASTQTDGMINSKIATPPLYFSGTLEEAPLSALHRGRYLPDVGASCIQLSQLNLASLRAHKQEMLGDIASATAGSYATGTAGFTTEESTFAAKGGMTEAAQSELQRNQMRFVSNDPALAAAAAEGNVVFLTSSIEAVGTFVALTNGTIRCHFDDRTILFLVPGVDDSEENLVATCLFRDATQCSMRLVKCAQHHRMYRYVAHALQFRRFSRLSPEARTAVMHETAALKLQYLDETEWHRERKMEWELQQLLSRTEALLSGNDELSRLNHSLLREEKENVSSYFS</sequence>
<comment type="caution">
    <text evidence="2">The sequence shown here is derived from an EMBL/GenBank/DDBJ whole genome shotgun (WGS) entry which is preliminary data.</text>
</comment>
<dbReference type="Pfam" id="PF15016">
    <property type="entry name" value="C5orf34_C"/>
    <property type="match status" value="1"/>
</dbReference>
<name>K2NCC3_TRYCR</name>
<keyword evidence="3" id="KW-1185">Reference proteome</keyword>
<evidence type="ECO:0000259" key="1">
    <source>
        <dbReference type="Pfam" id="PF15016"/>
    </source>
</evidence>
<organism evidence="2 3">
    <name type="scientific">Trypanosoma cruzi marinkellei</name>
    <dbReference type="NCBI Taxonomy" id="85056"/>
    <lineage>
        <taxon>Eukaryota</taxon>
        <taxon>Discoba</taxon>
        <taxon>Euglenozoa</taxon>
        <taxon>Kinetoplastea</taxon>
        <taxon>Metakinetoplastina</taxon>
        <taxon>Trypanosomatida</taxon>
        <taxon>Trypanosomatidae</taxon>
        <taxon>Trypanosoma</taxon>
        <taxon>Schizotrypanum</taxon>
    </lineage>
</organism>
<reference evidence="2 3" key="1">
    <citation type="journal article" date="2012" name="BMC Genomics">
        <title>Comparative genomic analysis of human infective Trypanosoma cruzi lineages with the bat-restricted subspecies T. cruzi marinkellei.</title>
        <authorList>
            <person name="Franzen O."/>
            <person name="Talavera-Lopez C."/>
            <person name="Ochaya S."/>
            <person name="Butler C.E."/>
            <person name="Messenger L.A."/>
            <person name="Lewis M.D."/>
            <person name="Llewellyn M.S."/>
            <person name="Marinkelle C.J."/>
            <person name="Tyler K.M."/>
            <person name="Miles M.A."/>
            <person name="Andersson B."/>
        </authorList>
    </citation>
    <scope>NUCLEOTIDE SEQUENCE [LARGE SCALE GENOMIC DNA]</scope>
    <source>
        <strain evidence="2 3">B7</strain>
    </source>
</reference>
<proteinExistence type="predicted"/>
<dbReference type="InterPro" id="IPR027865">
    <property type="entry name" value="C5orf34-like_C"/>
</dbReference>
<evidence type="ECO:0000313" key="2">
    <source>
        <dbReference type="EMBL" id="EKF26672.1"/>
    </source>
</evidence>
<dbReference type="OrthoDB" id="273397at2759"/>